<dbReference type="Proteomes" id="UP000663090">
    <property type="component" value="Chromosome"/>
</dbReference>
<keyword evidence="3" id="KW-1185">Reference proteome</keyword>
<proteinExistence type="predicted"/>
<protein>
    <submittedName>
        <fullName evidence="2">Protein phosphatase 2C domain-containing protein</fullName>
    </submittedName>
</protein>
<evidence type="ECO:0000313" key="3">
    <source>
        <dbReference type="Proteomes" id="UP000663090"/>
    </source>
</evidence>
<dbReference type="Gene3D" id="3.60.40.10">
    <property type="entry name" value="PPM-type phosphatase domain"/>
    <property type="match status" value="1"/>
</dbReference>
<dbReference type="RefSeq" id="WP_206713963.1">
    <property type="nucleotide sequence ID" value="NZ_CP071091.1"/>
</dbReference>
<dbReference type="EMBL" id="CP071091">
    <property type="protein sequence ID" value="QSQ12233.1"/>
    <property type="molecule type" value="Genomic_DNA"/>
</dbReference>
<sequence length="272" mass="29269">MDTRTRLPFEVAAGSVVGREHARAGRNNQDAWCVRGSEHGMALALVVADGCGSQACSELGAQLGVRGVAKAALTRLAEDGRVDEAGFLPGLREDVLCLLSELRGELGRDTLGDFLFTVVGAVVTPSLTLVFSAGDGVWSLNGEVYTLGPYPNNAPPYLAYALLRGDDTSFITRALVPTQDVHALMLGTDGVVDLAKLAAASLPSSEETVGPLSRFWTEDRYFENPDALRRRLAMLNRESVRADFDARRLVRTPGLLPDDTTMVVLRRRAGRA</sequence>
<dbReference type="InterPro" id="IPR036457">
    <property type="entry name" value="PPM-type-like_dom_sf"/>
</dbReference>
<dbReference type="InterPro" id="IPR001932">
    <property type="entry name" value="PPM-type_phosphatase-like_dom"/>
</dbReference>
<evidence type="ECO:0000313" key="2">
    <source>
        <dbReference type="EMBL" id="QSQ12233.1"/>
    </source>
</evidence>
<name>A0ABX7N7A3_9BACT</name>
<dbReference type="SUPFAM" id="SSF81606">
    <property type="entry name" value="PP2C-like"/>
    <property type="match status" value="1"/>
</dbReference>
<feature type="domain" description="PPM-type phosphatase" evidence="1">
    <location>
        <begin position="17"/>
        <end position="202"/>
    </location>
</feature>
<accession>A0ABX7N7A3</accession>
<dbReference type="Pfam" id="PF13672">
    <property type="entry name" value="PP2C_2"/>
    <property type="match status" value="1"/>
</dbReference>
<gene>
    <name evidence="2" type="ORF">JY572_28240</name>
</gene>
<reference evidence="2 3" key="1">
    <citation type="submission" date="2021-02" db="EMBL/GenBank/DDBJ databases">
        <title>De Novo genome assembly of isolated myxobacteria.</title>
        <authorList>
            <person name="Stevens D.C."/>
        </authorList>
    </citation>
    <scope>NUCLEOTIDE SEQUENCE [LARGE SCALE GENOMIC DNA]</scope>
    <source>
        <strain evidence="2 3">SCHIC003</strain>
    </source>
</reference>
<evidence type="ECO:0000259" key="1">
    <source>
        <dbReference type="Pfam" id="PF13672"/>
    </source>
</evidence>
<organism evidence="2 3">
    <name type="scientific">Myxococcus landrumensis</name>
    <dbReference type="NCBI Taxonomy" id="2813577"/>
    <lineage>
        <taxon>Bacteria</taxon>
        <taxon>Pseudomonadati</taxon>
        <taxon>Myxococcota</taxon>
        <taxon>Myxococcia</taxon>
        <taxon>Myxococcales</taxon>
        <taxon>Cystobacterineae</taxon>
        <taxon>Myxococcaceae</taxon>
        <taxon>Myxococcus</taxon>
    </lineage>
</organism>